<feature type="domain" description="PDZ" evidence="2">
    <location>
        <begin position="2451"/>
        <end position="2533"/>
    </location>
</feature>
<dbReference type="SUPFAM" id="SSF50156">
    <property type="entry name" value="PDZ domain-like"/>
    <property type="match status" value="5"/>
</dbReference>
<evidence type="ECO:0000256" key="1">
    <source>
        <dbReference type="SAM" id="MobiDB-lite"/>
    </source>
</evidence>
<name>A0A210QYF9_MIZYE</name>
<dbReference type="Proteomes" id="UP000242188">
    <property type="component" value="Unassembled WGS sequence"/>
</dbReference>
<feature type="compositionally biased region" description="Basic and acidic residues" evidence="1">
    <location>
        <begin position="1279"/>
        <end position="1291"/>
    </location>
</feature>
<feature type="compositionally biased region" description="Low complexity" evidence="1">
    <location>
        <begin position="1243"/>
        <end position="1267"/>
    </location>
</feature>
<dbReference type="STRING" id="6573.A0A210QYF9"/>
<feature type="domain" description="PDZ" evidence="2">
    <location>
        <begin position="352"/>
        <end position="436"/>
    </location>
</feature>
<comment type="caution">
    <text evidence="3">The sequence shown here is derived from an EMBL/GenBank/DDBJ whole genome shotgun (WGS) entry which is preliminary data.</text>
</comment>
<dbReference type="OrthoDB" id="42382at2759"/>
<feature type="region of interest" description="Disordered" evidence="1">
    <location>
        <begin position="1"/>
        <end position="24"/>
    </location>
</feature>
<dbReference type="Gene3D" id="2.30.42.10">
    <property type="match status" value="5"/>
</dbReference>
<feature type="region of interest" description="Disordered" evidence="1">
    <location>
        <begin position="621"/>
        <end position="680"/>
    </location>
</feature>
<organism evidence="3 4">
    <name type="scientific">Mizuhopecten yessoensis</name>
    <name type="common">Japanese scallop</name>
    <name type="synonym">Patinopecten yessoensis</name>
    <dbReference type="NCBI Taxonomy" id="6573"/>
    <lineage>
        <taxon>Eukaryota</taxon>
        <taxon>Metazoa</taxon>
        <taxon>Spiralia</taxon>
        <taxon>Lophotrochozoa</taxon>
        <taxon>Mollusca</taxon>
        <taxon>Bivalvia</taxon>
        <taxon>Autobranchia</taxon>
        <taxon>Pteriomorphia</taxon>
        <taxon>Pectinida</taxon>
        <taxon>Pectinoidea</taxon>
        <taxon>Pectinidae</taxon>
        <taxon>Mizuhopecten</taxon>
    </lineage>
</organism>
<feature type="region of interest" description="Disordered" evidence="1">
    <location>
        <begin position="47"/>
        <end position="81"/>
    </location>
</feature>
<feature type="compositionally biased region" description="Acidic residues" evidence="1">
    <location>
        <begin position="1"/>
        <end position="16"/>
    </location>
</feature>
<protein>
    <submittedName>
        <fullName evidence="3">PDZ domain-containing protein 2</fullName>
    </submittedName>
</protein>
<feature type="compositionally biased region" description="Low complexity" evidence="1">
    <location>
        <begin position="1707"/>
        <end position="1721"/>
    </location>
</feature>
<dbReference type="PANTHER" id="PTHR11324:SF16">
    <property type="entry name" value="PDZ DOMAIN-CONTAINING PROTEIN 2"/>
    <property type="match status" value="1"/>
</dbReference>
<feature type="compositionally biased region" description="Polar residues" evidence="1">
    <location>
        <begin position="1268"/>
        <end position="1278"/>
    </location>
</feature>
<dbReference type="InterPro" id="IPR001478">
    <property type="entry name" value="PDZ"/>
</dbReference>
<feature type="compositionally biased region" description="Basic and acidic residues" evidence="1">
    <location>
        <begin position="1635"/>
        <end position="1656"/>
    </location>
</feature>
<evidence type="ECO:0000259" key="2">
    <source>
        <dbReference type="PROSITE" id="PS50106"/>
    </source>
</evidence>
<feature type="region of interest" description="Disordered" evidence="1">
    <location>
        <begin position="152"/>
        <end position="172"/>
    </location>
</feature>
<reference evidence="3 4" key="1">
    <citation type="journal article" date="2017" name="Nat. Ecol. Evol.">
        <title>Scallop genome provides insights into evolution of bilaterian karyotype and development.</title>
        <authorList>
            <person name="Wang S."/>
            <person name="Zhang J."/>
            <person name="Jiao W."/>
            <person name="Li J."/>
            <person name="Xun X."/>
            <person name="Sun Y."/>
            <person name="Guo X."/>
            <person name="Huan P."/>
            <person name="Dong B."/>
            <person name="Zhang L."/>
            <person name="Hu X."/>
            <person name="Sun X."/>
            <person name="Wang J."/>
            <person name="Zhao C."/>
            <person name="Wang Y."/>
            <person name="Wang D."/>
            <person name="Huang X."/>
            <person name="Wang R."/>
            <person name="Lv J."/>
            <person name="Li Y."/>
            <person name="Zhang Z."/>
            <person name="Liu B."/>
            <person name="Lu W."/>
            <person name="Hui Y."/>
            <person name="Liang J."/>
            <person name="Zhou Z."/>
            <person name="Hou R."/>
            <person name="Li X."/>
            <person name="Liu Y."/>
            <person name="Li H."/>
            <person name="Ning X."/>
            <person name="Lin Y."/>
            <person name="Zhao L."/>
            <person name="Xing Q."/>
            <person name="Dou J."/>
            <person name="Li Y."/>
            <person name="Mao J."/>
            <person name="Guo H."/>
            <person name="Dou H."/>
            <person name="Li T."/>
            <person name="Mu C."/>
            <person name="Jiang W."/>
            <person name="Fu Q."/>
            <person name="Fu X."/>
            <person name="Miao Y."/>
            <person name="Liu J."/>
            <person name="Yu Q."/>
            <person name="Li R."/>
            <person name="Liao H."/>
            <person name="Li X."/>
            <person name="Kong Y."/>
            <person name="Jiang Z."/>
            <person name="Chourrout D."/>
            <person name="Li R."/>
            <person name="Bao Z."/>
        </authorList>
    </citation>
    <scope>NUCLEOTIDE SEQUENCE [LARGE SCALE GENOMIC DNA]</scope>
    <source>
        <strain evidence="3 4">PY_sf001</strain>
    </source>
</reference>
<dbReference type="PROSITE" id="PS50106">
    <property type="entry name" value="PDZ"/>
    <property type="match status" value="5"/>
</dbReference>
<feature type="compositionally biased region" description="Basic and acidic residues" evidence="1">
    <location>
        <begin position="1564"/>
        <end position="1592"/>
    </location>
</feature>
<evidence type="ECO:0000313" key="3">
    <source>
        <dbReference type="EMBL" id="OWF53803.1"/>
    </source>
</evidence>
<dbReference type="PANTHER" id="PTHR11324">
    <property type="entry name" value="IL16-RELATED"/>
    <property type="match status" value="1"/>
</dbReference>
<feature type="region of interest" description="Disordered" evidence="1">
    <location>
        <begin position="843"/>
        <end position="881"/>
    </location>
</feature>
<feature type="compositionally biased region" description="Polar residues" evidence="1">
    <location>
        <begin position="1184"/>
        <end position="1195"/>
    </location>
</feature>
<feature type="compositionally biased region" description="Polar residues" evidence="1">
    <location>
        <begin position="734"/>
        <end position="754"/>
    </location>
</feature>
<dbReference type="CDD" id="cd00136">
    <property type="entry name" value="PDZ_canonical"/>
    <property type="match status" value="2"/>
</dbReference>
<feature type="region of interest" description="Disordered" evidence="1">
    <location>
        <begin position="734"/>
        <end position="758"/>
    </location>
</feature>
<feature type="compositionally biased region" description="Polar residues" evidence="1">
    <location>
        <begin position="636"/>
        <end position="671"/>
    </location>
</feature>
<feature type="region of interest" description="Disordered" evidence="1">
    <location>
        <begin position="457"/>
        <end position="478"/>
    </location>
</feature>
<feature type="compositionally biased region" description="Polar residues" evidence="1">
    <location>
        <begin position="522"/>
        <end position="540"/>
    </location>
</feature>
<dbReference type="InterPro" id="IPR036034">
    <property type="entry name" value="PDZ_sf"/>
</dbReference>
<feature type="region of interest" description="Disordered" evidence="1">
    <location>
        <begin position="1781"/>
        <end position="1821"/>
    </location>
</feature>
<feature type="region of interest" description="Disordered" evidence="1">
    <location>
        <begin position="507"/>
        <end position="593"/>
    </location>
</feature>
<accession>A0A210QYF9</accession>
<feature type="domain" description="PDZ" evidence="2">
    <location>
        <begin position="202"/>
        <end position="293"/>
    </location>
</feature>
<feature type="region of interest" description="Disordered" evidence="1">
    <location>
        <begin position="1562"/>
        <end position="1722"/>
    </location>
</feature>
<gene>
    <name evidence="3" type="ORF">KP79_PYT00409</name>
</gene>
<evidence type="ECO:0000313" key="4">
    <source>
        <dbReference type="Proteomes" id="UP000242188"/>
    </source>
</evidence>
<dbReference type="SMART" id="SM00228">
    <property type="entry name" value="PDZ"/>
    <property type="match status" value="5"/>
</dbReference>
<feature type="compositionally biased region" description="Polar residues" evidence="1">
    <location>
        <begin position="1298"/>
        <end position="1307"/>
    </location>
</feature>
<feature type="domain" description="PDZ" evidence="2">
    <location>
        <begin position="2802"/>
        <end position="2873"/>
    </location>
</feature>
<dbReference type="EMBL" id="NEDP02001211">
    <property type="protein sequence ID" value="OWF53803.1"/>
    <property type="molecule type" value="Genomic_DNA"/>
</dbReference>
<dbReference type="Pfam" id="PF00595">
    <property type="entry name" value="PDZ"/>
    <property type="match status" value="5"/>
</dbReference>
<proteinExistence type="predicted"/>
<sequence>MDESDNIQIESEEGNDDPGYLTTSTAVDIANKMYSTDSDLSDWETRQFGRHKITSPPLIHKNQPSDNEDNVPPESPGKRSYEKTFDTVSFEAAAENVQLSPSKKKHKEQVWTVGKENQERMPKNWNNSVSSRDSALGSSLFSAFGSVLTDSSTSFDSQSNSDDTTSSVNSSPVHSVYGRYQKIYTNDKGKNTSDKALMEYENLLLHRLPGENLGMILGIEGGKFNESISGVFVKTVTIGGAAYRATGSSKGIAVGDEILEVNGMNLKQMNRDECMTVLKEMPLRVNLMLRRGSKFSGPTSSEGVSHFRQKMKEVSSREMKVCKNQRLIQNYAMTTTTSESEDDILEGFALHHVEVDKNPDESLGISIVPSYGSTREFYQVKRLLPSGAAARSTKLKVGDRLVSCNAVSLQNLAQAKCLSILKNEAQHGDLELEVLRQTANDTPMEISVIVANGVGSKQSKVSSSKEQEIYPNSGLESESDNDVVLSGFHFNHDKSNSDRVNQMFAKNVKQQNRVPTRHPPQKYTSESNVSDQDSDYSLKSQHQKLVKAKMASNSSDPWSLALPPPAEFSDDAGLTSEAGASDTGDEHVPTTNIDDILSDYAPSISGSFRVEPYNKGLQLRDVSSGLDRSQERKRGNSLTQIQESSQELELDLSTQNGKENKSSQVKQTNFDEASLEFPDKSMNSYGYDTLREQRQVMDVFDSYLTSEDDSIMSYKQSTSHGAESVEQSNVCVTYNSQNKPRNPPSNQRANGSSRSDGDQAKYELKNVIHGDTNLGKNVVTNLNYDENIVPVQVKREMSTPPNWGKYSKFSKLPASVFDLPESSVDEEVIIPASIERENKVPIYESPMPHLDTSLPREKVPSRPKLQPRKSKSSESEESMEEIVSPIYVKKEQGSRILEEKLGTDIEETFIIPEEAKRENAWRAVQLVLMTDKWTKASKSCDGQEGEGGVLNVLSDIKSEKIETNISSTEASSVTGLSTNQLSTSVSSSGELSVIAVDNKSTSVSGELSVTAVDNKSTSVSGENVGVTVTPVNNQQKSRPVSGENIINVSVEKIHDWQSLEKNSRQKEHMITSRIEELTDENEEENVSIILEENLTKTDRGMSERNLTDPQPTHKTIVCIAEDNNVNNFVNIDCDPNQPLPHENTVTLKNAVLIDTNPCGGQSLMPQSVSVSLTSPLVSPLALTHSPTMKSGTDSTPSKSPVPRSPVPRSRKGIYPDRKSPSSPPRAASPAVMLSMDTSKESESSTTEINVTKSPSVSPKSPGSVLSPTSISSCASQMSEGDKQAKPVKKEDPPEESAPKQSTKYTTSVAVTKPSLLSTIRSQKTKTSGNMKPLSSIKPLKITTNFQPKPVKYSTTINTRPSLLSTLHGSALTTTSMAGAKSSRSEDEPFQVNVLKGILGLGMKVKVTAEGYSQVTEVQLTGPIAKDKNIRTGDYLLAINNTELTGLQDSKVQQILRLLPRGLAKIIASATPPSGDLRSSDPRRDSKELAIKPEVLDINPRSTKPKTCALLPVQTSGPKVTSGDVVTPLETTKHISSTSPGNQVTDTVEPTVSNKLQSTIITNSHKHEMAKHDVTKPASHEKLSKPASHEKLPKPASRGKLPKPVSWEELPKPASQEDLQKPASQEDLPKPASLEELPKPAPRESRIASEPVVRKEPPLIAPKSKLDKLSKPDLIAPSRPMMQSSGYVGSAAGKVRQYDRSGVTEVGSSSYSTPSSSSYVSSARKSVMPTEKAKDIDSTKPIDTVIFTSISGSKNIPPKFSHYDQEPRLIPSGHVDYVMSAKPKSHHKPSLSKKTSTGPICSKMTSPTEKNAMKVSPRQVNSVLSPRKNKDAYQFNLFTESFQIAAPTKKLTENASEFLKPILPTQPGKNDVSDKSASDIDVVTPKSSHNVHSSQKLSVEADVIDVVDKAHVITQSLVESENTVSIVNVLYSNAHNFPDITQQDSVSEKQQVGDKFAQEVIGTVACTPKSVDSVEGKTWPVLHASVEVLHEDETTKPILSDSSLPNSIFKDASFEQTDCVSVLLPPDDDSDADEVTPPLPPQSTMPGALSIAQDMLDDILSEVGEKPSSLPKVSHHLPAVPTTIAKEMLSDQIYVIQHSRELNEDYSEDISLLPPSVTPSLLSSTLPPFPSSISPMDLPELNESPIHDLSGVIPKSGGAGCGVVNEDGFSAVGQPPLLDILDEFDVNTNANLSINDNASPANCMLDSKDLLFCGVTPSPNACPNMAIDSQPQAPGSMLTDSHSQDMVNSSYESVFFLQDSPGFQGRPGDKNNLEKSSDCFRGDSVNDVGGHFVGGSPVHSNCINLSMQDNVLGSADIAFCVDNSENQRMGDNPDFQENYHDNSEDLHDYDGQSNLLSYYHQIRSESNTTDIKLLNSFDDITNSEYPNVKSRRRWSVAMGSQELNTAYIKGSVNSDITLDESIMSSENLAILLDNANDVMDRTGLSLDDEIVVVILHRPDLMMTIGVRLTVGQHQKAVVSSVDSDSLAGKDGRIVSGDVLLSANGESLTADKMDDVMDKLNKTMSSHIVLVVSKSDLLHTLVSMDTDHPYDQIVPNSRMKVKDDAVPDLGNVVQTDNKVMDEVIDKRSEVIVSKSPPKAPVSKLGLQVTDIELPPPSEITVIDPPPPEVMVIDPPPSEVKVIDPPSSEVTVIDPPTPEVTVIDTSPPEVTLIDQPPLDVTVIDQPPLNVTVIDPSPPEVMVIDQPPPEITVIDPPTPEVTVIDTSPPEVTVIDQPPLDVTVIDPPTPEVTVMDPSPPEVTTSSLIPVVPDAVKNSEVKVHLGTFSFEMPVFDDPVDDQDKEEFDVVMTKGVTGLGFLIEGGKASARGDVPLTIRRILKTGPAVKCGQLMVKDEIREINGEDITGMRHSEAWQHLKFLDDGEVRLKIWRRKRDI</sequence>
<feature type="domain" description="PDZ" evidence="2">
    <location>
        <begin position="1390"/>
        <end position="1456"/>
    </location>
</feature>
<feature type="compositionally biased region" description="Low complexity" evidence="1">
    <location>
        <begin position="152"/>
        <end position="171"/>
    </location>
</feature>
<feature type="region of interest" description="Disordered" evidence="1">
    <location>
        <begin position="1181"/>
        <end position="1307"/>
    </location>
</feature>
<keyword evidence="4" id="KW-1185">Reference proteome</keyword>